<dbReference type="GO" id="GO:0003810">
    <property type="term" value="F:protein-glutamine gamma-glutamyltransferase activity"/>
    <property type="evidence" value="ECO:0007669"/>
    <property type="project" value="TreeGrafter"/>
</dbReference>
<name>A0A6J3JHJ7_SAPAP</name>
<dbReference type="PANTHER" id="PTHR11590">
    <property type="entry name" value="PROTEIN-GLUTAMINE GAMMA-GLUTAMYLTRANSFERASE"/>
    <property type="match status" value="1"/>
</dbReference>
<dbReference type="InterPro" id="IPR014756">
    <property type="entry name" value="Ig_E-set"/>
</dbReference>
<dbReference type="Pfam" id="PF00868">
    <property type="entry name" value="Transglut_N"/>
    <property type="match status" value="1"/>
</dbReference>
<organism evidence="3 4">
    <name type="scientific">Sapajus apella</name>
    <name type="common">Brown-capped capuchin</name>
    <name type="synonym">Cebus apella</name>
    <dbReference type="NCBI Taxonomy" id="9515"/>
    <lineage>
        <taxon>Eukaryota</taxon>
        <taxon>Metazoa</taxon>
        <taxon>Chordata</taxon>
        <taxon>Craniata</taxon>
        <taxon>Vertebrata</taxon>
        <taxon>Euteleostomi</taxon>
        <taxon>Mammalia</taxon>
        <taxon>Eutheria</taxon>
        <taxon>Euarchontoglires</taxon>
        <taxon>Primates</taxon>
        <taxon>Haplorrhini</taxon>
        <taxon>Platyrrhini</taxon>
        <taxon>Cebidae</taxon>
        <taxon>Cebinae</taxon>
        <taxon>Sapajus</taxon>
    </lineage>
</organism>
<evidence type="ECO:0000313" key="4">
    <source>
        <dbReference type="RefSeq" id="XP_032153943.1"/>
    </source>
</evidence>
<sequence length="134" mass="15234">MDASKELQVLHVDFLKQENAISHHTREFQTSSPVFRRGQVFHLRLALNQPLQSYHELKLQFGTGLNPSIARHTLVELNPRTPSDHHNWQASLHEESGKEVSTHRAGGFLLMEAAPICFATCQSVMWFKAIHGRA</sequence>
<feature type="domain" description="Transglutaminase N-terminal" evidence="2">
    <location>
        <begin position="11"/>
        <end position="101"/>
    </location>
</feature>
<dbReference type="PANTHER" id="PTHR11590:SF70">
    <property type="entry name" value="PROTEIN-GLUTAMINE GAMMA-GLUTAMYLTRANSFERASE 4"/>
    <property type="match status" value="1"/>
</dbReference>
<keyword evidence="3" id="KW-1185">Reference proteome</keyword>
<evidence type="ECO:0000256" key="1">
    <source>
        <dbReference type="ARBA" id="ARBA00005968"/>
    </source>
</evidence>
<dbReference type="Gene3D" id="2.60.40.10">
    <property type="entry name" value="Immunoglobulins"/>
    <property type="match status" value="1"/>
</dbReference>
<gene>
    <name evidence="4" type="primary">LOC116564752</name>
</gene>
<proteinExistence type="inferred from homology"/>
<dbReference type="InterPro" id="IPR001102">
    <property type="entry name" value="Transglutaminase_N"/>
</dbReference>
<dbReference type="RefSeq" id="XP_032153943.1">
    <property type="nucleotide sequence ID" value="XM_032298052.1"/>
</dbReference>
<evidence type="ECO:0000259" key="2">
    <source>
        <dbReference type="Pfam" id="PF00868"/>
    </source>
</evidence>
<dbReference type="GeneID" id="116564752"/>
<reference evidence="4" key="1">
    <citation type="submission" date="2025-08" db="UniProtKB">
        <authorList>
            <consortium name="RefSeq"/>
        </authorList>
    </citation>
    <scope>IDENTIFICATION</scope>
    <source>
        <tissue evidence="4">Blood</tissue>
    </source>
</reference>
<dbReference type="Proteomes" id="UP000504640">
    <property type="component" value="Unplaced"/>
</dbReference>
<comment type="similarity">
    <text evidence="1">Belongs to the transglutaminase superfamily. Transglutaminase family.</text>
</comment>
<accession>A0A6J3JHJ7</accession>
<protein>
    <submittedName>
        <fullName evidence="4">Protein-glutamine gamma-glutamyltransferase 4-like</fullName>
    </submittedName>
</protein>
<dbReference type="AlphaFoldDB" id="A0A6J3JHJ7"/>
<dbReference type="InterPro" id="IPR013783">
    <property type="entry name" value="Ig-like_fold"/>
</dbReference>
<dbReference type="InterPro" id="IPR050779">
    <property type="entry name" value="Transglutaminase"/>
</dbReference>
<evidence type="ECO:0000313" key="3">
    <source>
        <dbReference type="Proteomes" id="UP000504640"/>
    </source>
</evidence>
<dbReference type="SUPFAM" id="SSF81296">
    <property type="entry name" value="E set domains"/>
    <property type="match status" value="1"/>
</dbReference>